<evidence type="ECO:0000313" key="11">
    <source>
        <dbReference type="Proteomes" id="UP000324194"/>
    </source>
</evidence>
<dbReference type="GO" id="GO:0008270">
    <property type="term" value="F:zinc ion binding"/>
    <property type="evidence" value="ECO:0007669"/>
    <property type="project" value="UniProtKB-UniRule"/>
</dbReference>
<feature type="binding site" evidence="8">
    <location>
        <position position="88"/>
    </location>
    <ligand>
        <name>Zn(2+)</name>
        <dbReference type="ChEBI" id="CHEBI:29105"/>
        <note>catalytic</note>
    </ligand>
</feature>
<comment type="catalytic activity">
    <reaction evidence="7 8">
        <text>adenosine(34) in tRNA + H2O + H(+) = inosine(34) in tRNA + NH4(+)</text>
        <dbReference type="Rhea" id="RHEA:43168"/>
        <dbReference type="Rhea" id="RHEA-COMP:10373"/>
        <dbReference type="Rhea" id="RHEA-COMP:10374"/>
        <dbReference type="ChEBI" id="CHEBI:15377"/>
        <dbReference type="ChEBI" id="CHEBI:15378"/>
        <dbReference type="ChEBI" id="CHEBI:28938"/>
        <dbReference type="ChEBI" id="CHEBI:74411"/>
        <dbReference type="ChEBI" id="CHEBI:82852"/>
        <dbReference type="EC" id="3.5.4.33"/>
    </reaction>
</comment>
<dbReference type="CDD" id="cd01285">
    <property type="entry name" value="nucleoside_deaminase"/>
    <property type="match status" value="1"/>
</dbReference>
<dbReference type="InterPro" id="IPR028883">
    <property type="entry name" value="tRNA_aden_deaminase"/>
</dbReference>
<evidence type="ECO:0000256" key="5">
    <source>
        <dbReference type="ARBA" id="ARBA00022801"/>
    </source>
</evidence>
<evidence type="ECO:0000256" key="4">
    <source>
        <dbReference type="ARBA" id="ARBA00022723"/>
    </source>
</evidence>
<dbReference type="PANTHER" id="PTHR11079">
    <property type="entry name" value="CYTOSINE DEAMINASE FAMILY MEMBER"/>
    <property type="match status" value="1"/>
</dbReference>
<proteinExistence type="inferred from homology"/>
<dbReference type="HAMAP" id="MF_00972">
    <property type="entry name" value="tRNA_aden_deaminase"/>
    <property type="match status" value="1"/>
</dbReference>
<comment type="subunit">
    <text evidence="2 8">Homodimer.</text>
</comment>
<keyword evidence="5 8" id="KW-0378">Hydrolase</keyword>
<dbReference type="GO" id="GO:0052717">
    <property type="term" value="F:tRNA-specific adenosine-34 deaminase activity"/>
    <property type="evidence" value="ECO:0007669"/>
    <property type="project" value="UniProtKB-UniRule"/>
</dbReference>
<gene>
    <name evidence="8 10" type="primary">tadA</name>
    <name evidence="10" type="ORF">AQUSIP_16030</name>
</gene>
<evidence type="ECO:0000256" key="6">
    <source>
        <dbReference type="ARBA" id="ARBA00022833"/>
    </source>
</evidence>
<dbReference type="AlphaFoldDB" id="A0A5E4PHA1"/>
<evidence type="ECO:0000256" key="1">
    <source>
        <dbReference type="ARBA" id="ARBA00010669"/>
    </source>
</evidence>
<comment type="function">
    <text evidence="8">Catalyzes the deamination of adenosine to inosine at the wobble position 34 of tRNA(Arg2).</text>
</comment>
<dbReference type="RefSeq" id="WP_148339518.1">
    <property type="nucleotide sequence ID" value="NZ_LR699119.1"/>
</dbReference>
<keyword evidence="4 8" id="KW-0479">Metal-binding</keyword>
<dbReference type="InterPro" id="IPR002125">
    <property type="entry name" value="CMP_dCMP_dom"/>
</dbReference>
<protein>
    <recommendedName>
        <fullName evidence="8">tRNA-specific adenosine deaminase</fullName>
        <ecNumber evidence="8">3.5.4.33</ecNumber>
    </recommendedName>
</protein>
<dbReference type="Pfam" id="PF14437">
    <property type="entry name" value="MafB19-deam"/>
    <property type="match status" value="1"/>
</dbReference>
<feature type="binding site" evidence="8">
    <location>
        <position position="55"/>
    </location>
    <ligand>
        <name>Zn(2+)</name>
        <dbReference type="ChEBI" id="CHEBI:29105"/>
        <note>catalytic</note>
    </ligand>
</feature>
<dbReference type="InterPro" id="IPR016193">
    <property type="entry name" value="Cytidine_deaminase-like"/>
</dbReference>
<keyword evidence="11" id="KW-1185">Reference proteome</keyword>
<dbReference type="InterPro" id="IPR058535">
    <property type="entry name" value="MafB19-deam"/>
</dbReference>
<dbReference type="EC" id="3.5.4.33" evidence="8"/>
<dbReference type="PROSITE" id="PS51747">
    <property type="entry name" value="CYT_DCMP_DEAMINASES_2"/>
    <property type="match status" value="1"/>
</dbReference>
<evidence type="ECO:0000259" key="9">
    <source>
        <dbReference type="PROSITE" id="PS51747"/>
    </source>
</evidence>
<evidence type="ECO:0000256" key="8">
    <source>
        <dbReference type="HAMAP-Rule" id="MF_00972"/>
    </source>
</evidence>
<sequence length="151" mass="16814">MFSSQDEYWMRQALMMAEDARQAGEVPVGAVLVLGDEVIAQGFNCPISRLDPSAHAEMIALRRGAEKISNYRLLHTTLYVTLEPCIMCAGAMVHARIQRLVYGALDPRAGAVVSRARILDQEFLNHRVEYAGGLMAAECGEILTAFFRERR</sequence>
<evidence type="ECO:0000313" key="10">
    <source>
        <dbReference type="EMBL" id="VVC76294.1"/>
    </source>
</evidence>
<dbReference type="Gene3D" id="3.40.140.10">
    <property type="entry name" value="Cytidine Deaminase, domain 2"/>
    <property type="match status" value="1"/>
</dbReference>
<evidence type="ECO:0000256" key="3">
    <source>
        <dbReference type="ARBA" id="ARBA00022694"/>
    </source>
</evidence>
<keyword evidence="3 8" id="KW-0819">tRNA processing</keyword>
<organism evidence="10 11">
    <name type="scientific">Aquicella siphonis</name>
    <dbReference type="NCBI Taxonomy" id="254247"/>
    <lineage>
        <taxon>Bacteria</taxon>
        <taxon>Pseudomonadati</taxon>
        <taxon>Pseudomonadota</taxon>
        <taxon>Gammaproteobacteria</taxon>
        <taxon>Legionellales</taxon>
        <taxon>Coxiellaceae</taxon>
        <taxon>Aquicella</taxon>
    </lineage>
</organism>
<name>A0A5E4PHA1_9COXI</name>
<dbReference type="SUPFAM" id="SSF53927">
    <property type="entry name" value="Cytidine deaminase-like"/>
    <property type="match status" value="1"/>
</dbReference>
<dbReference type="OrthoDB" id="9802676at2"/>
<dbReference type="PANTHER" id="PTHR11079:SF202">
    <property type="entry name" value="TRNA-SPECIFIC ADENOSINE DEAMINASE"/>
    <property type="match status" value="1"/>
</dbReference>
<dbReference type="InterPro" id="IPR016192">
    <property type="entry name" value="APOBEC/CMP_deaminase_Zn-bd"/>
</dbReference>
<dbReference type="EMBL" id="LR699119">
    <property type="protein sequence ID" value="VVC76294.1"/>
    <property type="molecule type" value="Genomic_DNA"/>
</dbReference>
<feature type="domain" description="CMP/dCMP-type deaminase" evidence="9">
    <location>
        <begin position="4"/>
        <end position="114"/>
    </location>
</feature>
<evidence type="ECO:0000256" key="7">
    <source>
        <dbReference type="ARBA" id="ARBA00048045"/>
    </source>
</evidence>
<dbReference type="FunFam" id="3.40.140.10:FF:000005">
    <property type="entry name" value="tRNA-specific adenosine deaminase"/>
    <property type="match status" value="1"/>
</dbReference>
<feature type="active site" description="Proton donor" evidence="8">
    <location>
        <position position="57"/>
    </location>
</feature>
<dbReference type="PROSITE" id="PS00903">
    <property type="entry name" value="CYT_DCMP_DEAMINASES_1"/>
    <property type="match status" value="1"/>
</dbReference>
<accession>A0A5E4PHA1</accession>
<feature type="binding site" evidence="8">
    <location>
        <position position="85"/>
    </location>
    <ligand>
        <name>Zn(2+)</name>
        <dbReference type="ChEBI" id="CHEBI:29105"/>
        <note>catalytic</note>
    </ligand>
</feature>
<dbReference type="KEGG" id="asip:AQUSIP_16030"/>
<dbReference type="Proteomes" id="UP000324194">
    <property type="component" value="Chromosome 1"/>
</dbReference>
<dbReference type="NCBIfam" id="NF008113">
    <property type="entry name" value="PRK10860.1"/>
    <property type="match status" value="1"/>
</dbReference>
<reference evidence="10 11" key="1">
    <citation type="submission" date="2019-08" db="EMBL/GenBank/DDBJ databases">
        <authorList>
            <person name="Guy L."/>
        </authorList>
    </citation>
    <scope>NUCLEOTIDE SEQUENCE [LARGE SCALE GENOMIC DNA]</scope>
    <source>
        <strain evidence="10 11">SGT-108</strain>
    </source>
</reference>
<comment type="similarity">
    <text evidence="1">Belongs to the cytidine and deoxycytidylate deaminase family. ADAT2 subfamily.</text>
</comment>
<evidence type="ECO:0000256" key="2">
    <source>
        <dbReference type="ARBA" id="ARBA00011738"/>
    </source>
</evidence>
<keyword evidence="6 8" id="KW-0862">Zinc</keyword>
<comment type="cofactor">
    <cofactor evidence="8">
        <name>Zn(2+)</name>
        <dbReference type="ChEBI" id="CHEBI:29105"/>
    </cofactor>
    <text evidence="8">Binds 1 zinc ion per subunit.</text>
</comment>
<dbReference type="GO" id="GO:0002100">
    <property type="term" value="P:tRNA wobble adenosine to inosine editing"/>
    <property type="evidence" value="ECO:0007669"/>
    <property type="project" value="UniProtKB-UniRule"/>
</dbReference>